<dbReference type="SUPFAM" id="SSF52949">
    <property type="entry name" value="Macro domain-like"/>
    <property type="match status" value="1"/>
</dbReference>
<dbReference type="SMART" id="SM00506">
    <property type="entry name" value="A1pp"/>
    <property type="match status" value="1"/>
</dbReference>
<comment type="catalytic activity">
    <reaction evidence="1">
        <text>an N-(ADP-alpha-D-ribosyl)-thymidine in DNA + H2O = a thymidine in DNA + ADP-D-ribose</text>
        <dbReference type="Rhea" id="RHEA:71655"/>
        <dbReference type="Rhea" id="RHEA-COMP:13556"/>
        <dbReference type="Rhea" id="RHEA-COMP:18051"/>
        <dbReference type="ChEBI" id="CHEBI:15377"/>
        <dbReference type="ChEBI" id="CHEBI:57967"/>
        <dbReference type="ChEBI" id="CHEBI:137386"/>
        <dbReference type="ChEBI" id="CHEBI:191199"/>
    </reaction>
    <physiologicalReaction direction="left-to-right" evidence="1">
        <dbReference type="Rhea" id="RHEA:71656"/>
    </physiologicalReaction>
</comment>
<protein>
    <submittedName>
        <fullName evidence="3">Macro domain-containing protein</fullName>
    </submittedName>
</protein>
<keyword evidence="4" id="KW-1185">Reference proteome</keyword>
<sequence length="157" mass="17753">MPLSLEIGDIFSTPDVIAFAHGCNCAGAMGKGIAVSFRRHWPAMYQEYRRRCAVGEFKLGDVFLWEQENISIFNLGTQQSWRTKAEYWAVKKSLSEMVRLAEDRKVREIVLPRIGAGLGDLEWQDIQATLQSLGDMTSVLLRVCDIFVSGQPLTKLR</sequence>
<reference evidence="3 4" key="1">
    <citation type="submission" date="2022-03" db="EMBL/GenBank/DDBJ databases">
        <title>Complete genome sequence of Lysobacter capsici VKM B-2533 and Lysobacter gummosus 10.1.1, promising sources of lytic agents.</title>
        <authorList>
            <person name="Tarlachkov S.V."/>
            <person name="Kudryakova I.V."/>
            <person name="Afoshin A.S."/>
            <person name="Leontyevskaya E.A."/>
            <person name="Leontyevskaya N.V."/>
        </authorList>
    </citation>
    <scope>NUCLEOTIDE SEQUENCE [LARGE SCALE GENOMIC DNA]</scope>
    <source>
        <strain evidence="3 4">10.1.1</strain>
    </source>
</reference>
<organism evidence="3 4">
    <name type="scientific">Lysobacter gummosus</name>
    <dbReference type="NCBI Taxonomy" id="262324"/>
    <lineage>
        <taxon>Bacteria</taxon>
        <taxon>Pseudomonadati</taxon>
        <taxon>Pseudomonadota</taxon>
        <taxon>Gammaproteobacteria</taxon>
        <taxon>Lysobacterales</taxon>
        <taxon>Lysobacteraceae</taxon>
        <taxon>Lysobacter</taxon>
    </lineage>
</organism>
<dbReference type="CDD" id="cd02901">
    <property type="entry name" value="Macro_Poa1p-like"/>
    <property type="match status" value="1"/>
</dbReference>
<dbReference type="PROSITE" id="PS51154">
    <property type="entry name" value="MACRO"/>
    <property type="match status" value="1"/>
</dbReference>
<dbReference type="InterPro" id="IPR050892">
    <property type="entry name" value="ADP-ribose_metab_enzymes"/>
</dbReference>
<dbReference type="PANTHER" id="PTHR12521">
    <property type="entry name" value="PROTEIN C6ORF130"/>
    <property type="match status" value="1"/>
</dbReference>
<name>A0ABY3XCN7_9GAMM</name>
<evidence type="ECO:0000313" key="3">
    <source>
        <dbReference type="EMBL" id="UNP29291.1"/>
    </source>
</evidence>
<evidence type="ECO:0000259" key="2">
    <source>
        <dbReference type="PROSITE" id="PS51154"/>
    </source>
</evidence>
<dbReference type="InterPro" id="IPR002589">
    <property type="entry name" value="Macro_dom"/>
</dbReference>
<evidence type="ECO:0000313" key="4">
    <source>
        <dbReference type="Proteomes" id="UP000829194"/>
    </source>
</evidence>
<dbReference type="PANTHER" id="PTHR12521:SF0">
    <property type="entry name" value="ADP-RIBOSE GLYCOHYDROLASE OARD1"/>
    <property type="match status" value="1"/>
</dbReference>
<dbReference type="EMBL" id="CP093547">
    <property type="protein sequence ID" value="UNP29291.1"/>
    <property type="molecule type" value="Genomic_DNA"/>
</dbReference>
<accession>A0ABY3XCN7</accession>
<dbReference type="Gene3D" id="3.40.220.10">
    <property type="entry name" value="Leucine Aminopeptidase, subunit E, domain 1"/>
    <property type="match status" value="1"/>
</dbReference>
<evidence type="ECO:0000256" key="1">
    <source>
        <dbReference type="ARBA" id="ARBA00035885"/>
    </source>
</evidence>
<dbReference type="Pfam" id="PF01661">
    <property type="entry name" value="Macro"/>
    <property type="match status" value="1"/>
</dbReference>
<dbReference type="RefSeq" id="WP_083512766.1">
    <property type="nucleotide sequence ID" value="NZ_CP011131.1"/>
</dbReference>
<gene>
    <name evidence="3" type="ORF">MOV92_22945</name>
</gene>
<dbReference type="InterPro" id="IPR043472">
    <property type="entry name" value="Macro_dom-like"/>
</dbReference>
<feature type="domain" description="Macro" evidence="2">
    <location>
        <begin position="1"/>
        <end position="157"/>
    </location>
</feature>
<dbReference type="Proteomes" id="UP000829194">
    <property type="component" value="Chromosome"/>
</dbReference>
<proteinExistence type="predicted"/>